<protein>
    <submittedName>
        <fullName evidence="2">Uncharacterized protein</fullName>
    </submittedName>
</protein>
<accession>A0AAD9D672</accession>
<organism evidence="2 3">
    <name type="scientific">Skeletonema marinoi</name>
    <dbReference type="NCBI Taxonomy" id="267567"/>
    <lineage>
        <taxon>Eukaryota</taxon>
        <taxon>Sar</taxon>
        <taxon>Stramenopiles</taxon>
        <taxon>Ochrophyta</taxon>
        <taxon>Bacillariophyta</taxon>
        <taxon>Coscinodiscophyceae</taxon>
        <taxon>Thalassiosirophycidae</taxon>
        <taxon>Thalassiosirales</taxon>
        <taxon>Skeletonemataceae</taxon>
        <taxon>Skeletonema</taxon>
        <taxon>Skeletonema marinoi-dohrnii complex</taxon>
    </lineage>
</organism>
<gene>
    <name evidence="2" type="ORF">QTG54_014892</name>
</gene>
<evidence type="ECO:0000313" key="3">
    <source>
        <dbReference type="Proteomes" id="UP001224775"/>
    </source>
</evidence>
<evidence type="ECO:0000256" key="1">
    <source>
        <dbReference type="SAM" id="MobiDB-lite"/>
    </source>
</evidence>
<sequence length="145" mass="16114">MCNARSTTPLFIKNDQSSTSSSSRSEPVQISTPSCAPEPIEVDISTLSAEDLQSLKREDPFLYYSIPAVRRAALFNLEEPDMSESSLGDSTTVKRCTRVSFECHTDLLMEDLLGDIEDEEYDQSDFDQMDLAFSRLLGLASASQQ</sequence>
<proteinExistence type="predicted"/>
<dbReference type="Proteomes" id="UP001224775">
    <property type="component" value="Unassembled WGS sequence"/>
</dbReference>
<evidence type="ECO:0000313" key="2">
    <source>
        <dbReference type="EMBL" id="KAK1734385.1"/>
    </source>
</evidence>
<comment type="caution">
    <text evidence="2">The sequence shown here is derived from an EMBL/GenBank/DDBJ whole genome shotgun (WGS) entry which is preliminary data.</text>
</comment>
<reference evidence="2" key="1">
    <citation type="submission" date="2023-06" db="EMBL/GenBank/DDBJ databases">
        <title>Survivors Of The Sea: Transcriptome response of Skeletonema marinoi to long-term dormancy.</title>
        <authorList>
            <person name="Pinder M.I.M."/>
            <person name="Kourtchenko O."/>
            <person name="Robertson E.K."/>
            <person name="Larsson T."/>
            <person name="Maumus F."/>
            <person name="Osuna-Cruz C.M."/>
            <person name="Vancaester E."/>
            <person name="Stenow R."/>
            <person name="Vandepoele K."/>
            <person name="Ploug H."/>
            <person name="Bruchert V."/>
            <person name="Godhe A."/>
            <person name="Topel M."/>
        </authorList>
    </citation>
    <scope>NUCLEOTIDE SEQUENCE</scope>
    <source>
        <strain evidence="2">R05AC</strain>
    </source>
</reference>
<feature type="region of interest" description="Disordered" evidence="1">
    <location>
        <begin position="1"/>
        <end position="36"/>
    </location>
</feature>
<keyword evidence="3" id="KW-1185">Reference proteome</keyword>
<name>A0AAD9D672_9STRA</name>
<dbReference type="AlphaFoldDB" id="A0AAD9D672"/>
<dbReference type="EMBL" id="JATAAI010000039">
    <property type="protein sequence ID" value="KAK1734385.1"/>
    <property type="molecule type" value="Genomic_DNA"/>
</dbReference>